<comment type="function">
    <text evidence="5">Component of the SWR1 complex which mediates the ATP-dependent exchange of histone H2A for the H2A variant HZT1 leading to transcriptional regulation of selected genes by chromatin remodeling. Involved in chromosome stability.</text>
</comment>
<evidence type="ECO:0000256" key="1">
    <source>
        <dbReference type="ARBA" id="ARBA00004496"/>
    </source>
</evidence>
<name>A0AAD5S546_9FUNG</name>
<comment type="subcellular location">
    <subcellularLocation>
        <location evidence="1">Cytoplasm</location>
    </subcellularLocation>
</comment>
<dbReference type="AlphaFoldDB" id="A0AAD5S546"/>
<dbReference type="Gene3D" id="2.30.36.70">
    <property type="entry name" value="Actin, Chain A, domain 2"/>
    <property type="match status" value="1"/>
</dbReference>
<dbReference type="CDD" id="cd10210">
    <property type="entry name" value="ASKHA_NBD_Arp6"/>
    <property type="match status" value="1"/>
</dbReference>
<evidence type="ECO:0000256" key="3">
    <source>
        <dbReference type="ARBA" id="ARBA00018633"/>
    </source>
</evidence>
<dbReference type="GO" id="GO:0005737">
    <property type="term" value="C:cytoplasm"/>
    <property type="evidence" value="ECO:0007669"/>
    <property type="project" value="UniProtKB-SubCell"/>
</dbReference>
<organism evidence="8 9">
    <name type="scientific">Rhizophlyctis rosea</name>
    <dbReference type="NCBI Taxonomy" id="64517"/>
    <lineage>
        <taxon>Eukaryota</taxon>
        <taxon>Fungi</taxon>
        <taxon>Fungi incertae sedis</taxon>
        <taxon>Chytridiomycota</taxon>
        <taxon>Chytridiomycota incertae sedis</taxon>
        <taxon>Chytridiomycetes</taxon>
        <taxon>Rhizophlyctidales</taxon>
        <taxon>Rhizophlyctidaceae</taxon>
        <taxon>Rhizophlyctis</taxon>
    </lineage>
</organism>
<comment type="caution">
    <text evidence="8">The sequence shown here is derived from an EMBL/GenBank/DDBJ whole genome shotgun (WGS) entry which is preliminary data.</text>
</comment>
<proteinExistence type="inferred from homology"/>
<dbReference type="SUPFAM" id="SSF53067">
    <property type="entry name" value="Actin-like ATPase domain"/>
    <property type="match status" value="2"/>
</dbReference>
<evidence type="ECO:0000313" key="9">
    <source>
        <dbReference type="Proteomes" id="UP001212841"/>
    </source>
</evidence>
<evidence type="ECO:0000256" key="2">
    <source>
        <dbReference type="ARBA" id="ARBA00005665"/>
    </source>
</evidence>
<keyword evidence="9" id="KW-1185">Reference proteome</keyword>
<dbReference type="SMART" id="SM00268">
    <property type="entry name" value="ACTIN"/>
    <property type="match status" value="1"/>
</dbReference>
<dbReference type="Proteomes" id="UP001212841">
    <property type="component" value="Unassembled WGS sequence"/>
</dbReference>
<keyword evidence="4" id="KW-0963">Cytoplasm</keyword>
<comment type="subunit">
    <text evidence="6">Component of the SWR1 chromatin remodeling complex.</text>
</comment>
<evidence type="ECO:0000256" key="4">
    <source>
        <dbReference type="ARBA" id="ARBA00022490"/>
    </source>
</evidence>
<dbReference type="GO" id="GO:0005634">
    <property type="term" value="C:nucleus"/>
    <property type="evidence" value="ECO:0007669"/>
    <property type="project" value="UniProtKB-ARBA"/>
</dbReference>
<dbReference type="Pfam" id="PF00022">
    <property type="entry name" value="Actin"/>
    <property type="match status" value="1"/>
</dbReference>
<gene>
    <name evidence="8" type="primary">ARP6</name>
    <name evidence="8" type="ORF">HK097_001733</name>
</gene>
<dbReference type="EMBL" id="JADGJD010001350">
    <property type="protein sequence ID" value="KAJ3043539.1"/>
    <property type="molecule type" value="Genomic_DNA"/>
</dbReference>
<reference evidence="8" key="1">
    <citation type="submission" date="2020-05" db="EMBL/GenBank/DDBJ databases">
        <title>Phylogenomic resolution of chytrid fungi.</title>
        <authorList>
            <person name="Stajich J.E."/>
            <person name="Amses K."/>
            <person name="Simmons R."/>
            <person name="Seto K."/>
            <person name="Myers J."/>
            <person name="Bonds A."/>
            <person name="Quandt C.A."/>
            <person name="Barry K."/>
            <person name="Liu P."/>
            <person name="Grigoriev I."/>
            <person name="Longcore J.E."/>
            <person name="James T.Y."/>
        </authorList>
    </citation>
    <scope>NUCLEOTIDE SEQUENCE</scope>
    <source>
        <strain evidence="8">JEL0318</strain>
    </source>
</reference>
<dbReference type="PANTHER" id="PTHR11937">
    <property type="entry name" value="ACTIN"/>
    <property type="match status" value="1"/>
</dbReference>
<comment type="similarity">
    <text evidence="2">Belongs to the actin family. ARP6 subfamily.</text>
</comment>
<dbReference type="InterPro" id="IPR043129">
    <property type="entry name" value="ATPase_NBD"/>
</dbReference>
<evidence type="ECO:0000256" key="6">
    <source>
        <dbReference type="ARBA" id="ARBA00063309"/>
    </source>
</evidence>
<evidence type="ECO:0000256" key="7">
    <source>
        <dbReference type="ARBA" id="ARBA00073820"/>
    </source>
</evidence>
<evidence type="ECO:0000256" key="5">
    <source>
        <dbReference type="ARBA" id="ARBA00025222"/>
    </source>
</evidence>
<protein>
    <recommendedName>
        <fullName evidence="3">Actin-like protein ARP6</fullName>
    </recommendedName>
    <alternativeName>
        <fullName evidence="7">Actin-like protein arp6</fullName>
    </alternativeName>
</protein>
<sequence>MSKTLILDNGAYTIKAGYAHSDDHASVFPNCVSKGKVDKRTFVADELSQCRDFSGMYFKYAFDKGYLTNWELEREVWESVFRSLRCDPTQTTLLLTEPCFNLPNIQQTYDEIVFEEFEFSSYRRSTAPSLSSYYTNDPPPVTMVPECALVVDSGYSFTHVVPVLRRKPIWKSVKRITVGGKLLTNHLKEIVSFRQWNMMDETYVMNEVKETCCYVSQSFDEDMLTSRKPARDNPIVQEYVLPDFSMKKEGRVRKADDQTSEDDQILVMNNERFTVPETLFHPSDIGVDQAGLPEAIVQAIDTCDPDLQGMFYSNIILTGGNARFPGFKERLYGELRKLAPTSYDINITLPTDPTTCAFEGGRTWVKGDPDGFRRACVTRAQYLEHGSD</sequence>
<feature type="non-terminal residue" evidence="8">
    <location>
        <position position="388"/>
    </location>
</feature>
<accession>A0AAD5S546</accession>
<evidence type="ECO:0000313" key="8">
    <source>
        <dbReference type="EMBL" id="KAJ3043539.1"/>
    </source>
</evidence>
<dbReference type="InterPro" id="IPR004000">
    <property type="entry name" value="Actin"/>
</dbReference>
<dbReference type="Gene3D" id="3.30.420.40">
    <property type="match status" value="2"/>
</dbReference>
<dbReference type="Gene3D" id="3.90.640.10">
    <property type="entry name" value="Actin, Chain A, domain 4"/>
    <property type="match status" value="1"/>
</dbReference>
<dbReference type="FunFam" id="3.90.640.10:FF:000014">
    <property type="entry name" value="Putative actin-related protein 6"/>
    <property type="match status" value="1"/>
</dbReference>